<keyword evidence="1" id="KW-1133">Transmembrane helix</keyword>
<feature type="domain" description="Conjugative transposon TraM C-terminal" evidence="2">
    <location>
        <begin position="265"/>
        <end position="408"/>
    </location>
</feature>
<reference evidence="3" key="1">
    <citation type="journal article" date="2014" name="Int. J. Syst. Evol. Microbiol.">
        <title>Complete genome sequence of Corynebacterium casei LMG S-19264T (=DSM 44701T), isolated from a smear-ripened cheese.</title>
        <authorList>
            <consortium name="US DOE Joint Genome Institute (JGI-PGF)"/>
            <person name="Walter F."/>
            <person name="Albersmeier A."/>
            <person name="Kalinowski J."/>
            <person name="Ruckert C."/>
        </authorList>
    </citation>
    <scope>NUCLEOTIDE SEQUENCE</scope>
    <source>
        <strain evidence="3">CGMCC 1.15448</strain>
    </source>
</reference>
<protein>
    <submittedName>
        <fullName evidence="3">Conjugative transposon protein TraM</fullName>
    </submittedName>
</protein>
<sequence length="415" mass="44083">MEKKVLTKRDSQVRKVLLWMPAVVLPLLTLLFWVVGGGRGKTETVTALGFLMRLPGAHVAPVTRLDKMGYYDLAHRDSVAERQRLAIQQNYARQLGLESSNGKPGVVLAGGSRSESDTKVVQVKEKLEELKRVVAGKAVDGTDLRESLRSGGLREGLARGGLRTQADRAPEIERLEKVMNVLQRDEASNGEIRELSAVVEKLLAVQQPRGDTGMTGETIPGVATQRFQREQVKAGMRMQGAQAVLTVRALPDEADTAGGFDSSVIEALVPEGQVLVSGAEMRLELVRDVQIGRQRVPAGTPLFGTVSLSGERLRVGIGSIAVQGGLLPVNLEVDDEDGMPGIYIPGAPVSESLRESAGQELGSLGPGALATSVAGQAAGAGVVLARSLIGKKVRPVKVTIPAGYRVLLHAKNAAL</sequence>
<evidence type="ECO:0000313" key="4">
    <source>
        <dbReference type="Proteomes" id="UP000607559"/>
    </source>
</evidence>
<proteinExistence type="predicted"/>
<feature type="transmembrane region" description="Helical" evidence="1">
    <location>
        <begin position="16"/>
        <end position="35"/>
    </location>
</feature>
<dbReference type="InterPro" id="IPR055407">
    <property type="entry name" value="TraM_C"/>
</dbReference>
<evidence type="ECO:0000313" key="3">
    <source>
        <dbReference type="EMBL" id="GGB20131.1"/>
    </source>
</evidence>
<name>A0A8J2XW07_9BACT</name>
<gene>
    <name evidence="3" type="ORF">GCM10011511_49830</name>
</gene>
<dbReference type="EMBL" id="BMJC01000006">
    <property type="protein sequence ID" value="GGB20131.1"/>
    <property type="molecule type" value="Genomic_DNA"/>
</dbReference>
<organism evidence="3 4">
    <name type="scientific">Puia dinghuensis</name>
    <dbReference type="NCBI Taxonomy" id="1792502"/>
    <lineage>
        <taxon>Bacteria</taxon>
        <taxon>Pseudomonadati</taxon>
        <taxon>Bacteroidota</taxon>
        <taxon>Chitinophagia</taxon>
        <taxon>Chitinophagales</taxon>
        <taxon>Chitinophagaceae</taxon>
        <taxon>Puia</taxon>
    </lineage>
</organism>
<dbReference type="RefSeq" id="WP_188936967.1">
    <property type="nucleotide sequence ID" value="NZ_BMJC01000006.1"/>
</dbReference>
<dbReference type="Proteomes" id="UP000607559">
    <property type="component" value="Unassembled WGS sequence"/>
</dbReference>
<evidence type="ECO:0000259" key="2">
    <source>
        <dbReference type="Pfam" id="PF12508"/>
    </source>
</evidence>
<accession>A0A8J2XW07</accession>
<dbReference type="Pfam" id="PF12508">
    <property type="entry name" value="Transposon_TraM"/>
    <property type="match status" value="1"/>
</dbReference>
<keyword evidence="4" id="KW-1185">Reference proteome</keyword>
<keyword evidence="1" id="KW-0812">Transmembrane</keyword>
<evidence type="ECO:0000256" key="1">
    <source>
        <dbReference type="SAM" id="Phobius"/>
    </source>
</evidence>
<reference evidence="3" key="2">
    <citation type="submission" date="2020-09" db="EMBL/GenBank/DDBJ databases">
        <authorList>
            <person name="Sun Q."/>
            <person name="Zhou Y."/>
        </authorList>
    </citation>
    <scope>NUCLEOTIDE SEQUENCE</scope>
    <source>
        <strain evidence="3">CGMCC 1.15448</strain>
    </source>
</reference>
<comment type="caution">
    <text evidence="3">The sequence shown here is derived from an EMBL/GenBank/DDBJ whole genome shotgun (WGS) entry which is preliminary data.</text>
</comment>
<dbReference type="AlphaFoldDB" id="A0A8J2XW07"/>
<keyword evidence="1" id="KW-0472">Membrane</keyword>